<organism evidence="4 5">
    <name type="scientific">Donghicola mangrovi</name>
    <dbReference type="NCBI Taxonomy" id="2729614"/>
    <lineage>
        <taxon>Bacteria</taxon>
        <taxon>Pseudomonadati</taxon>
        <taxon>Pseudomonadota</taxon>
        <taxon>Alphaproteobacteria</taxon>
        <taxon>Rhodobacterales</taxon>
        <taxon>Roseobacteraceae</taxon>
        <taxon>Donghicola</taxon>
    </lineage>
</organism>
<evidence type="ECO:0000313" key="5">
    <source>
        <dbReference type="Proteomes" id="UP000592216"/>
    </source>
</evidence>
<protein>
    <submittedName>
        <fullName evidence="4">Replication initiation protein RepC</fullName>
    </submittedName>
</protein>
<dbReference type="AlphaFoldDB" id="A0A850QD03"/>
<proteinExistence type="predicted"/>
<dbReference type="NCBIfam" id="NF010396">
    <property type="entry name" value="PRK13824.1"/>
    <property type="match status" value="1"/>
</dbReference>
<sequence>MGYSPVTPFRRAVDAVHLENVRVLDAPRPAHSVNKWEALRELATARTSYGLSDRDMTVLQALISFYPATDLEGAEMIVYPSNAAICDRLNGMPCSTMRRHMAHLVHAGIVVRRDSPNGKRYVRRAGGDQTAYGFDLSPLAIRFAEFCERAELIRADIEAQSRLRETVSLMRRDLAGLVAYGRESRPDLGLWDQLGDLAILAARALRRKLGIEDLRAMFGELKTALDMVRTVFDPVVSEDMSTNNAESEQHYQNSNTQSHDFELREETAKAAGVVQTLSAQEPVEAEIVPSTEEAPLPRVPLGLVLASCTEIHSYADGPIRHWHDFVRVVAGVRPMMGISPSAWEDAKSVMGPEEAAIVLAAMLERFAEIKSPGGYLRSLTNKAARGEFSSGPMVMALMRRAA</sequence>
<evidence type="ECO:0000259" key="2">
    <source>
        <dbReference type="Pfam" id="PF03428"/>
    </source>
</evidence>
<feature type="domain" description="Plasmid replication protein C N-terminal" evidence="2">
    <location>
        <begin position="15"/>
        <end position="180"/>
    </location>
</feature>
<dbReference type="InterPro" id="IPR021760">
    <property type="entry name" value="RepC_C"/>
</dbReference>
<dbReference type="Pfam" id="PF11800">
    <property type="entry name" value="RP-C_C"/>
    <property type="match status" value="1"/>
</dbReference>
<reference evidence="4 5" key="1">
    <citation type="submission" date="2020-04" db="EMBL/GenBank/DDBJ databases">
        <title>Donghicola sp., a member of the Rhodobacteraceae family isolated from mangrove forest in Thailand.</title>
        <authorList>
            <person name="Charoenyingcharoen P."/>
            <person name="Yukphan P."/>
        </authorList>
    </citation>
    <scope>NUCLEOTIDE SEQUENCE [LARGE SCALE GENOMIC DNA]</scope>
    <source>
        <strain evidence="4 5">B5-SW-15</strain>
    </source>
</reference>
<feature type="region of interest" description="Disordered" evidence="1">
    <location>
        <begin position="240"/>
        <end position="261"/>
    </location>
</feature>
<dbReference type="Proteomes" id="UP000592216">
    <property type="component" value="Unassembled WGS sequence"/>
</dbReference>
<name>A0A850QD03_9RHOB</name>
<accession>A0A850QD03</accession>
<gene>
    <name evidence="4" type="ORF">HJ536_13140</name>
</gene>
<comment type="caution">
    <text evidence="4">The sequence shown here is derived from an EMBL/GenBank/DDBJ whole genome shotgun (WGS) entry which is preliminary data.</text>
</comment>
<feature type="domain" description="Plasmid replication protein C C-terminal" evidence="3">
    <location>
        <begin position="300"/>
        <end position="399"/>
    </location>
</feature>
<evidence type="ECO:0000259" key="3">
    <source>
        <dbReference type="Pfam" id="PF11800"/>
    </source>
</evidence>
<dbReference type="RefSeq" id="WP_177158047.1">
    <property type="nucleotide sequence ID" value="NZ_JABCJE010000006.1"/>
</dbReference>
<evidence type="ECO:0000256" key="1">
    <source>
        <dbReference type="SAM" id="MobiDB-lite"/>
    </source>
</evidence>
<dbReference type="InterPro" id="IPR005090">
    <property type="entry name" value="RepC_N"/>
</dbReference>
<dbReference type="EMBL" id="JABCJE010000006">
    <property type="protein sequence ID" value="NVO24305.1"/>
    <property type="molecule type" value="Genomic_DNA"/>
</dbReference>
<evidence type="ECO:0000313" key="4">
    <source>
        <dbReference type="EMBL" id="NVO24305.1"/>
    </source>
</evidence>
<dbReference type="Pfam" id="PF03428">
    <property type="entry name" value="RP-C"/>
    <property type="match status" value="1"/>
</dbReference>
<dbReference type="NCBIfam" id="NF040974">
    <property type="entry name" value="RepABC_RepC"/>
    <property type="match status" value="1"/>
</dbReference>
<dbReference type="InterPro" id="IPR047611">
    <property type="entry name" value="RepABC_RepC"/>
</dbReference>
<feature type="compositionally biased region" description="Polar residues" evidence="1">
    <location>
        <begin position="240"/>
        <end position="258"/>
    </location>
</feature>